<protein>
    <submittedName>
        <fullName evidence="2">Glutaredoxin</fullName>
    </submittedName>
</protein>
<dbReference type="PROSITE" id="PS51354">
    <property type="entry name" value="GLUTAREDOXIN_2"/>
    <property type="match status" value="1"/>
</dbReference>
<evidence type="ECO:0000259" key="1">
    <source>
        <dbReference type="Pfam" id="PF00462"/>
    </source>
</evidence>
<name>A0A2I9D2B7_9DEIO</name>
<evidence type="ECO:0000313" key="2">
    <source>
        <dbReference type="EMBL" id="GBF04606.1"/>
    </source>
</evidence>
<dbReference type="SUPFAM" id="SSF52833">
    <property type="entry name" value="Thioredoxin-like"/>
    <property type="match status" value="1"/>
</dbReference>
<dbReference type="Pfam" id="PF00462">
    <property type="entry name" value="Glutaredoxin"/>
    <property type="match status" value="1"/>
</dbReference>
<comment type="caution">
    <text evidence="2">The sequence shown here is derived from an EMBL/GenBank/DDBJ whole genome shotgun (WGS) entry which is preliminary data.</text>
</comment>
<dbReference type="OrthoDB" id="9795531at2"/>
<organism evidence="2 3">
    <name type="scientific">Deinococcus aerius</name>
    <dbReference type="NCBI Taxonomy" id="200253"/>
    <lineage>
        <taxon>Bacteria</taxon>
        <taxon>Thermotogati</taxon>
        <taxon>Deinococcota</taxon>
        <taxon>Deinococci</taxon>
        <taxon>Deinococcales</taxon>
        <taxon>Deinococcaceae</taxon>
        <taxon>Deinococcus</taxon>
    </lineage>
</organism>
<dbReference type="AlphaFoldDB" id="A0A2I9D2B7"/>
<accession>A0A2I9D2B7</accession>
<dbReference type="CDD" id="cd02976">
    <property type="entry name" value="NrdH"/>
    <property type="match status" value="1"/>
</dbReference>
<sequence length="84" mass="8989">MTTVTVYTAGACATSRAVGAFLTRHAIPFTEQNIDHDAQARAELLARADVSALPVTQVGDQIFSGTFRDQREGIARALRLTGGR</sequence>
<dbReference type="EMBL" id="BFAG01000002">
    <property type="protein sequence ID" value="GBF04606.1"/>
    <property type="molecule type" value="Genomic_DNA"/>
</dbReference>
<dbReference type="RefSeq" id="WP_103128099.1">
    <property type="nucleotide sequence ID" value="NZ_BFAG01000002.1"/>
</dbReference>
<dbReference type="InterPro" id="IPR036249">
    <property type="entry name" value="Thioredoxin-like_sf"/>
</dbReference>
<proteinExistence type="predicted"/>
<dbReference type="Gene3D" id="3.40.30.10">
    <property type="entry name" value="Glutaredoxin"/>
    <property type="match status" value="1"/>
</dbReference>
<dbReference type="InterPro" id="IPR002109">
    <property type="entry name" value="Glutaredoxin"/>
</dbReference>
<feature type="domain" description="Glutaredoxin" evidence="1">
    <location>
        <begin position="4"/>
        <end position="61"/>
    </location>
</feature>
<evidence type="ECO:0000313" key="3">
    <source>
        <dbReference type="Proteomes" id="UP000236569"/>
    </source>
</evidence>
<reference evidence="3" key="1">
    <citation type="submission" date="2018-01" db="EMBL/GenBank/DDBJ databases">
        <title>Draft Genome Sequence of the Radioresistant Bacterium Deinococcus aerius TR0125, Isolated from the Higher Atmosphere above Japan.</title>
        <authorList>
            <person name="Satoh K."/>
            <person name="Arai H."/>
            <person name="Sanzen T."/>
            <person name="Kawaguchi Y."/>
            <person name="Hayashi H."/>
            <person name="Yokobori S."/>
            <person name="Yamagishi A."/>
            <person name="Oono Y."/>
            <person name="Narumi I."/>
        </authorList>
    </citation>
    <scope>NUCLEOTIDE SEQUENCE [LARGE SCALE GENOMIC DNA]</scope>
    <source>
        <strain evidence="3">TR0125</strain>
    </source>
</reference>
<keyword evidence="3" id="KW-1185">Reference proteome</keyword>
<gene>
    <name evidence="2" type="ORF">DAERI_020203</name>
</gene>
<dbReference type="Proteomes" id="UP000236569">
    <property type="component" value="Unassembled WGS sequence"/>
</dbReference>